<gene>
    <name evidence="1" type="ORF">AVDCRST_MAG63-3740</name>
</gene>
<accession>A0A6J4JPD8</accession>
<sequence>MTITIELAPDEEARLRQKADEQRQEIGEYVRTLVRREAAALPGVPPAASGEAAEATATGAYDPAAAIALLEEFATSEEWGTAEEQRETLEFLKKAIDEDRPGQRRIFGEGVNPA</sequence>
<reference evidence="1" key="1">
    <citation type="submission" date="2020-02" db="EMBL/GenBank/DDBJ databases">
        <authorList>
            <person name="Meier V. D."/>
        </authorList>
    </citation>
    <scope>NUCLEOTIDE SEQUENCE</scope>
    <source>
        <strain evidence="1">AVDCRST_MAG63</strain>
    </source>
</reference>
<dbReference type="EMBL" id="CADCTO010000504">
    <property type="protein sequence ID" value="CAA9283548.1"/>
    <property type="molecule type" value="Genomic_DNA"/>
</dbReference>
<protein>
    <submittedName>
        <fullName evidence="1">Uncharacterized protein</fullName>
    </submittedName>
</protein>
<name>A0A6J4JPD8_9BACT</name>
<dbReference type="AlphaFoldDB" id="A0A6J4JPD8"/>
<evidence type="ECO:0000313" key="1">
    <source>
        <dbReference type="EMBL" id="CAA9283548.1"/>
    </source>
</evidence>
<proteinExistence type="predicted"/>
<organism evidence="1">
    <name type="scientific">uncultured Armatimonadetes bacterium</name>
    <dbReference type="NCBI Taxonomy" id="157466"/>
    <lineage>
        <taxon>Bacteria</taxon>
        <taxon>Bacillati</taxon>
        <taxon>Armatimonadota</taxon>
        <taxon>environmental samples</taxon>
    </lineage>
</organism>